<reference evidence="1" key="1">
    <citation type="submission" date="2021-01" db="EMBL/GenBank/DDBJ databases">
        <title>Genome public.</title>
        <authorList>
            <person name="Liu C."/>
            <person name="Sun Q."/>
        </authorList>
    </citation>
    <scope>NUCLEOTIDE SEQUENCE</scope>
    <source>
        <strain evidence="1">YIM B02565</strain>
    </source>
</reference>
<gene>
    <name evidence="1" type="ORF">JK634_04195</name>
</gene>
<organism evidence="1 2">
    <name type="scientific">Clostridium paridis</name>
    <dbReference type="NCBI Taxonomy" id="2803863"/>
    <lineage>
        <taxon>Bacteria</taxon>
        <taxon>Bacillati</taxon>
        <taxon>Bacillota</taxon>
        <taxon>Clostridia</taxon>
        <taxon>Eubacteriales</taxon>
        <taxon>Clostridiaceae</taxon>
        <taxon>Clostridium</taxon>
    </lineage>
</organism>
<evidence type="ECO:0000313" key="2">
    <source>
        <dbReference type="Proteomes" id="UP000623681"/>
    </source>
</evidence>
<dbReference type="RefSeq" id="WP_202766370.1">
    <property type="nucleotide sequence ID" value="NZ_JAESWA010000017.1"/>
</dbReference>
<name>A0A937FBF9_9CLOT</name>
<dbReference type="EMBL" id="JAESWA010000017">
    <property type="protein sequence ID" value="MBL4930995.1"/>
    <property type="molecule type" value="Genomic_DNA"/>
</dbReference>
<evidence type="ECO:0000313" key="1">
    <source>
        <dbReference type="EMBL" id="MBL4930995.1"/>
    </source>
</evidence>
<proteinExistence type="predicted"/>
<protein>
    <recommendedName>
        <fullName evidence="3">DUF2383 domain-containing protein</fullName>
    </recommendedName>
</protein>
<dbReference type="AlphaFoldDB" id="A0A937FBF9"/>
<comment type="caution">
    <text evidence="1">The sequence shown here is derived from an EMBL/GenBank/DDBJ whole genome shotgun (WGS) entry which is preliminary data.</text>
</comment>
<dbReference type="Proteomes" id="UP000623681">
    <property type="component" value="Unassembled WGS sequence"/>
</dbReference>
<accession>A0A937FBF9</accession>
<keyword evidence="2" id="KW-1185">Reference proteome</keyword>
<evidence type="ECO:0008006" key="3">
    <source>
        <dbReference type="Google" id="ProtNLM"/>
    </source>
</evidence>
<sequence length="142" mass="16364">MDANNELLNYIYQNAEMGESTIKQLIPMVDDQTFKNNLQSQLNEYKTIFDMADKKLKELNRESKGIGTLTKVSTYIMININTLVNKTPSHISEMLIRGSTMGIIDITKKIKAYENQDKQILDIANKLLKFEERNVNELKGFL</sequence>